<keyword evidence="9 10" id="KW-0998">Cell outer membrane</keyword>
<feature type="domain" description="TonB-dependent receptor-like beta-barrel" evidence="12">
    <location>
        <begin position="290"/>
        <end position="681"/>
    </location>
</feature>
<dbReference type="SUPFAM" id="SSF56935">
    <property type="entry name" value="Porins"/>
    <property type="match status" value="1"/>
</dbReference>
<dbReference type="AlphaFoldDB" id="A0A8H9IFI5"/>
<evidence type="ECO:0000256" key="11">
    <source>
        <dbReference type="RuleBase" id="RU003357"/>
    </source>
</evidence>
<dbReference type="GO" id="GO:0009279">
    <property type="term" value="C:cell outer membrane"/>
    <property type="evidence" value="ECO:0007669"/>
    <property type="project" value="UniProtKB-SubCell"/>
</dbReference>
<dbReference type="Pfam" id="PF07715">
    <property type="entry name" value="Plug"/>
    <property type="match status" value="1"/>
</dbReference>
<dbReference type="EMBL" id="BMZN01000001">
    <property type="protein sequence ID" value="GHC35187.1"/>
    <property type="molecule type" value="Genomic_DNA"/>
</dbReference>
<dbReference type="InterPro" id="IPR037066">
    <property type="entry name" value="Plug_dom_sf"/>
</dbReference>
<dbReference type="Gene3D" id="2.170.130.10">
    <property type="entry name" value="TonB-dependent receptor, plug domain"/>
    <property type="match status" value="1"/>
</dbReference>
<evidence type="ECO:0000256" key="7">
    <source>
        <dbReference type="ARBA" id="ARBA00023136"/>
    </source>
</evidence>
<dbReference type="InterPro" id="IPR012910">
    <property type="entry name" value="Plug_dom"/>
</dbReference>
<keyword evidence="8 14" id="KW-0675">Receptor</keyword>
<evidence type="ECO:0000256" key="6">
    <source>
        <dbReference type="ARBA" id="ARBA00023077"/>
    </source>
</evidence>
<comment type="subcellular location">
    <subcellularLocation>
        <location evidence="1 10">Cell outer membrane</location>
        <topology evidence="1 10">Multi-pass membrane protein</topology>
    </subcellularLocation>
</comment>
<dbReference type="RefSeq" id="WP_189390463.1">
    <property type="nucleotide sequence ID" value="NZ_BMZN01000001.1"/>
</dbReference>
<dbReference type="InterPro" id="IPR000531">
    <property type="entry name" value="Beta-barrel_TonB"/>
</dbReference>
<evidence type="ECO:0000259" key="13">
    <source>
        <dbReference type="Pfam" id="PF07715"/>
    </source>
</evidence>
<dbReference type="GO" id="GO:0015344">
    <property type="term" value="F:siderophore uptake transmembrane transporter activity"/>
    <property type="evidence" value="ECO:0007669"/>
    <property type="project" value="TreeGrafter"/>
</dbReference>
<evidence type="ECO:0000256" key="2">
    <source>
        <dbReference type="ARBA" id="ARBA00009810"/>
    </source>
</evidence>
<dbReference type="Proteomes" id="UP000608923">
    <property type="component" value="Unassembled WGS sequence"/>
</dbReference>
<name>A0A8H9IFI5_9BURK</name>
<evidence type="ECO:0000313" key="15">
    <source>
        <dbReference type="Proteomes" id="UP000608923"/>
    </source>
</evidence>
<reference evidence="15" key="1">
    <citation type="journal article" date="2019" name="Int. J. Syst. Evol. Microbiol.">
        <title>The Global Catalogue of Microorganisms (GCM) 10K type strain sequencing project: providing services to taxonomists for standard genome sequencing and annotation.</title>
        <authorList>
            <consortium name="The Broad Institute Genomics Platform"/>
            <consortium name="The Broad Institute Genome Sequencing Center for Infectious Disease"/>
            <person name="Wu L."/>
            <person name="Ma J."/>
        </authorList>
    </citation>
    <scope>NUCLEOTIDE SEQUENCE [LARGE SCALE GENOMIC DNA]</scope>
    <source>
        <strain evidence="15">KCTC 42083</strain>
    </source>
</reference>
<keyword evidence="6 11" id="KW-0798">TonB box</keyword>
<evidence type="ECO:0000256" key="1">
    <source>
        <dbReference type="ARBA" id="ARBA00004571"/>
    </source>
</evidence>
<dbReference type="InterPro" id="IPR036942">
    <property type="entry name" value="Beta-barrel_TonB_sf"/>
</dbReference>
<evidence type="ECO:0000259" key="12">
    <source>
        <dbReference type="Pfam" id="PF00593"/>
    </source>
</evidence>
<comment type="caution">
    <text evidence="14">The sequence shown here is derived from an EMBL/GenBank/DDBJ whole genome shotgun (WGS) entry which is preliminary data.</text>
</comment>
<evidence type="ECO:0000256" key="10">
    <source>
        <dbReference type="PROSITE-ProRule" id="PRU01360"/>
    </source>
</evidence>
<gene>
    <name evidence="14" type="ORF">GCM10010096_00100</name>
</gene>
<dbReference type="GO" id="GO:0044718">
    <property type="term" value="P:siderophore transmembrane transport"/>
    <property type="evidence" value="ECO:0007669"/>
    <property type="project" value="TreeGrafter"/>
</dbReference>
<comment type="similarity">
    <text evidence="2 10 11">Belongs to the TonB-dependent receptor family.</text>
</comment>
<feature type="domain" description="TonB-dependent receptor plug" evidence="13">
    <location>
        <begin position="87"/>
        <end position="195"/>
    </location>
</feature>
<proteinExistence type="inferred from homology"/>
<dbReference type="InterPro" id="IPR039426">
    <property type="entry name" value="TonB-dep_rcpt-like"/>
</dbReference>
<protein>
    <submittedName>
        <fullName evidence="14">TonB-dependent receptor</fullName>
    </submittedName>
</protein>
<dbReference type="Pfam" id="PF00593">
    <property type="entry name" value="TonB_dep_Rec_b-barrel"/>
    <property type="match status" value="1"/>
</dbReference>
<keyword evidence="15" id="KW-1185">Reference proteome</keyword>
<dbReference type="PANTHER" id="PTHR30069:SF28">
    <property type="entry name" value="TONB-DEPENDENT RECEPTOR YNCD-RELATED"/>
    <property type="match status" value="1"/>
</dbReference>
<evidence type="ECO:0000313" key="14">
    <source>
        <dbReference type="EMBL" id="GHC35187.1"/>
    </source>
</evidence>
<sequence>MSILPVSAPAHAVQTVPSSVALSPVWTKHKVAPRALLTALTLALGFFSTWATNTQAQTPTLAPVLVTPEREKSLTVADTASAKASIEQTAGSVALVPDSVWRDTKAATVKDMLDYTPGVFAQPKWGDDARLSIRGSGLSRYYHLRGISLYQDGVPLNAPDGSSDFQRIDPTAYRYTEVYKGANGLQYGSATLGGAINFVTPTGHEADAFQGRLDTGNFGWRRTQLSSGFVGEKIDGVVSGSWQSQDGYREQSAGHSLRASANLGWRISDQAETRFYLSGFQIHQEIPGSVSRDQALNKPRHAAQSNKEHDWQLNLDGGRLANRTVWVLDKTRYELGGWFGQSSLRHPIYQYVDRDTTSYGAYGRLVNSTALAGRDNRFTLGLTWSAGKIDAQNSVNVAGKRLEKLSTSKDTANNLTAYAENAWNLTPDLAVITGLQYQYAQRKRNDLYNAGLPTTRSGDKTYHLFNPKLGLLWDLSSQWQVFGNISRSAEPPTFDDMNFSTSNDLDRLKPQRATTVEIGTRGESGDVAWDIALYHARIKNELQCISAPWNICNQTVNADRTTHQGLELGVEWTAGRGLFLQGAHADSLVIKGAYTYSNFKFDNDRDWNNNQMPGVPKHYLRAEILYKHPTGFYLGPNVEWVPQAYYVDNANSTKTHSYALLGLRAGWEQGAYSFYIDGRNLTDRRYIASVSITDYATASSALFEPGTGRSVFAGVQIQY</sequence>
<keyword evidence="3 10" id="KW-0813">Transport</keyword>
<accession>A0A8H9IFI5</accession>
<dbReference type="CDD" id="cd01347">
    <property type="entry name" value="ligand_gated_channel"/>
    <property type="match status" value="1"/>
</dbReference>
<dbReference type="Gene3D" id="2.40.170.20">
    <property type="entry name" value="TonB-dependent receptor, beta-barrel domain"/>
    <property type="match status" value="1"/>
</dbReference>
<organism evidence="14 15">
    <name type="scientific">Alcaligenes pakistanensis</name>
    <dbReference type="NCBI Taxonomy" id="1482717"/>
    <lineage>
        <taxon>Bacteria</taxon>
        <taxon>Pseudomonadati</taxon>
        <taxon>Pseudomonadota</taxon>
        <taxon>Betaproteobacteria</taxon>
        <taxon>Burkholderiales</taxon>
        <taxon>Alcaligenaceae</taxon>
        <taxon>Alcaligenes</taxon>
    </lineage>
</organism>
<keyword evidence="5 10" id="KW-0812">Transmembrane</keyword>
<dbReference type="PANTHER" id="PTHR30069">
    <property type="entry name" value="TONB-DEPENDENT OUTER MEMBRANE RECEPTOR"/>
    <property type="match status" value="1"/>
</dbReference>
<dbReference type="PROSITE" id="PS52016">
    <property type="entry name" value="TONB_DEPENDENT_REC_3"/>
    <property type="match status" value="1"/>
</dbReference>
<evidence type="ECO:0000256" key="5">
    <source>
        <dbReference type="ARBA" id="ARBA00022692"/>
    </source>
</evidence>
<evidence type="ECO:0000256" key="8">
    <source>
        <dbReference type="ARBA" id="ARBA00023170"/>
    </source>
</evidence>
<evidence type="ECO:0000256" key="3">
    <source>
        <dbReference type="ARBA" id="ARBA00022448"/>
    </source>
</evidence>
<keyword evidence="7 10" id="KW-0472">Membrane</keyword>
<evidence type="ECO:0000256" key="4">
    <source>
        <dbReference type="ARBA" id="ARBA00022452"/>
    </source>
</evidence>
<keyword evidence="4 10" id="KW-1134">Transmembrane beta strand</keyword>
<evidence type="ECO:0000256" key="9">
    <source>
        <dbReference type="ARBA" id="ARBA00023237"/>
    </source>
</evidence>